<dbReference type="PANTHER" id="PTHR14689">
    <property type="entry name" value="PHORBOL-ESTER_DAG-TYPE DOMAIN-CONTAINING PROTEIN"/>
    <property type="match status" value="1"/>
</dbReference>
<evidence type="ECO:0000259" key="1">
    <source>
        <dbReference type="Pfam" id="PF13926"/>
    </source>
</evidence>
<dbReference type="OrthoDB" id="21499at2759"/>
<sequence>MPRSNLAQMARRKHQTRLNFESAYSISSPIQSSSTKVKNDSSDDSVTILSDPLENKIDPENEYVEFLHKSSEQHNVRKLCSDPKFFDTRVHAISRYAKNRKSIVNINGLDSSEGSDAESDIILGIKPEDSITFQQRQNHTPLSNMNHLKAELLNPNNPFDSSENEFECAYSHRKLQEPPNTNKNLIVIDSSDDELFITLSNNLKSTPHLETSSPLKRHRIVSNDKVSKEDSSPAYHYSKIHWDDSEDSEEIVSPMKRRCHTRSKENRINSNLQITGVESKPRLLQKCHTRQHNKKRHRTGKEKALELMKRKRAGENIEFLTDTELSSDETSDDKFEVLSVFEDDDEFLEQNEGSGEAIRKEEETESNDSDFVVNNEEGLLGVPDYMSFVPLQFTHTAHKPLKEHFRDTVEWMVKNKIYPSFARDDEVYLQAFRKLDDICQGLAKSKFISTQWTIDFTQAIWTYPYFISGPLSEGEGYDFITAIPKCDACNRRKHIPTSYIQFKGQAYDRNTLIVKDQSRYANNISEAGNKKLQFKQIQWCVGSICKRNAQYSHSLIHWKFALNEWVVDFLSKEGHFTTEKITDRLMMDSVKLDQYANHLVDTWESKGIIKSLYRDWKIQRKIAEELT</sequence>
<proteinExistence type="predicted"/>
<evidence type="ECO:0000313" key="2">
    <source>
        <dbReference type="EMBL" id="POS88100.1"/>
    </source>
</evidence>
<dbReference type="AlphaFoldDB" id="A0A2S4Q1E2"/>
<evidence type="ECO:0000313" key="3">
    <source>
        <dbReference type="Proteomes" id="UP000237438"/>
    </source>
</evidence>
<dbReference type="STRING" id="225359.A0A2S4Q1E2"/>
<organism evidence="2 3">
    <name type="scientific">Erysiphe pulchra</name>
    <dbReference type="NCBI Taxonomy" id="225359"/>
    <lineage>
        <taxon>Eukaryota</taxon>
        <taxon>Fungi</taxon>
        <taxon>Dikarya</taxon>
        <taxon>Ascomycota</taxon>
        <taxon>Pezizomycotina</taxon>
        <taxon>Leotiomycetes</taxon>
        <taxon>Erysiphales</taxon>
        <taxon>Erysiphaceae</taxon>
        <taxon>Erysiphe</taxon>
    </lineage>
</organism>
<dbReference type="EMBL" id="PEDP01000031">
    <property type="protein sequence ID" value="POS88100.1"/>
    <property type="molecule type" value="Genomic_DNA"/>
</dbReference>
<reference evidence="2 3" key="1">
    <citation type="submission" date="2017-10" db="EMBL/GenBank/DDBJ databases">
        <title>Development of genomic resources for the powdery mildew, Erysiphe pulchra.</title>
        <authorList>
            <person name="Wadl P.A."/>
            <person name="Mack B.M."/>
            <person name="Moore G."/>
            <person name="Beltz S.B."/>
        </authorList>
    </citation>
    <scope>NUCLEOTIDE SEQUENCE [LARGE SCALE GENOMIC DNA]</scope>
    <source>
        <strain evidence="2">Cflorida</strain>
    </source>
</reference>
<feature type="domain" description="DUF4211" evidence="1">
    <location>
        <begin position="370"/>
        <end position="512"/>
    </location>
</feature>
<dbReference type="GO" id="GO:0005634">
    <property type="term" value="C:nucleus"/>
    <property type="evidence" value="ECO:0007669"/>
    <property type="project" value="TreeGrafter"/>
</dbReference>
<gene>
    <name evidence="2" type="ORF">EPUL_000529</name>
</gene>
<dbReference type="InterPro" id="IPR025451">
    <property type="entry name" value="DUF4211"/>
</dbReference>
<dbReference type="Pfam" id="PF13926">
    <property type="entry name" value="DUF4211"/>
    <property type="match status" value="1"/>
</dbReference>
<accession>A0A2S4Q1E2</accession>
<dbReference type="Proteomes" id="UP000237438">
    <property type="component" value="Unassembled WGS sequence"/>
</dbReference>
<keyword evidence="3" id="KW-1185">Reference proteome</keyword>
<dbReference type="PANTHER" id="PTHR14689:SF0">
    <property type="entry name" value="COILED-COIL DOMAIN-CONTAINING PROTEIN 82"/>
    <property type="match status" value="1"/>
</dbReference>
<name>A0A2S4Q1E2_9PEZI</name>
<comment type="caution">
    <text evidence="2">The sequence shown here is derived from an EMBL/GenBank/DDBJ whole genome shotgun (WGS) entry which is preliminary data.</text>
</comment>
<protein>
    <recommendedName>
        <fullName evidence="1">DUF4211 domain-containing protein</fullName>
    </recommendedName>
</protein>